<dbReference type="EMBL" id="WHVB01000017">
    <property type="protein sequence ID" value="KAF8474485.1"/>
    <property type="molecule type" value="Genomic_DNA"/>
</dbReference>
<dbReference type="AlphaFoldDB" id="A0A9P5K0U1"/>
<evidence type="ECO:0000313" key="2">
    <source>
        <dbReference type="Proteomes" id="UP000759537"/>
    </source>
</evidence>
<sequence>MTARVTQYSAHVLRARQPMLPVPPAHRGAMLSSLIWSLSSNPSASLPCLKRTPSPAPAFPQVIKRGVATIPKDLKTQENDEEALSRFHRAVRDESESFVDMWSLPLETLDVHIPSFPARVENATLRDHIALLRDNILNILKNISSMRKLAQENAFPGRDTSSARSFQIFQATSTKNSAWVAPLRAILLENYKRVNNAIAEGDFKALKLLTTQDYANSASRRLRNLHPVGRPAAYRWRLISQPSPVRIVSIRAVEGHLGLQPILSGNALYVNVLARFETIQSLARRGVPSSVEPKRIVEHLLFEKRMWYDTPWVIKEQFHVDR</sequence>
<dbReference type="Proteomes" id="UP000759537">
    <property type="component" value="Unassembled WGS sequence"/>
</dbReference>
<reference evidence="1" key="2">
    <citation type="journal article" date="2020" name="Nat. Commun.">
        <title>Large-scale genome sequencing of mycorrhizal fungi provides insights into the early evolution of symbiotic traits.</title>
        <authorList>
            <person name="Miyauchi S."/>
            <person name="Kiss E."/>
            <person name="Kuo A."/>
            <person name="Drula E."/>
            <person name="Kohler A."/>
            <person name="Sanchez-Garcia M."/>
            <person name="Morin E."/>
            <person name="Andreopoulos B."/>
            <person name="Barry K.W."/>
            <person name="Bonito G."/>
            <person name="Buee M."/>
            <person name="Carver A."/>
            <person name="Chen C."/>
            <person name="Cichocki N."/>
            <person name="Clum A."/>
            <person name="Culley D."/>
            <person name="Crous P.W."/>
            <person name="Fauchery L."/>
            <person name="Girlanda M."/>
            <person name="Hayes R.D."/>
            <person name="Keri Z."/>
            <person name="LaButti K."/>
            <person name="Lipzen A."/>
            <person name="Lombard V."/>
            <person name="Magnuson J."/>
            <person name="Maillard F."/>
            <person name="Murat C."/>
            <person name="Nolan M."/>
            <person name="Ohm R.A."/>
            <person name="Pangilinan J."/>
            <person name="Pereira M.F."/>
            <person name="Perotto S."/>
            <person name="Peter M."/>
            <person name="Pfister S."/>
            <person name="Riley R."/>
            <person name="Sitrit Y."/>
            <person name="Stielow J.B."/>
            <person name="Szollosi G."/>
            <person name="Zifcakova L."/>
            <person name="Stursova M."/>
            <person name="Spatafora J.W."/>
            <person name="Tedersoo L."/>
            <person name="Vaario L.M."/>
            <person name="Yamada A."/>
            <person name="Yan M."/>
            <person name="Wang P."/>
            <person name="Xu J."/>
            <person name="Bruns T."/>
            <person name="Baldrian P."/>
            <person name="Vilgalys R."/>
            <person name="Dunand C."/>
            <person name="Henrissat B."/>
            <person name="Grigoriev I.V."/>
            <person name="Hibbett D."/>
            <person name="Nagy L.G."/>
            <person name="Martin F.M."/>
        </authorList>
    </citation>
    <scope>NUCLEOTIDE SEQUENCE</scope>
    <source>
        <strain evidence="1">Prilba</strain>
    </source>
</reference>
<organism evidence="1 2">
    <name type="scientific">Russula ochroleuca</name>
    <dbReference type="NCBI Taxonomy" id="152965"/>
    <lineage>
        <taxon>Eukaryota</taxon>
        <taxon>Fungi</taxon>
        <taxon>Dikarya</taxon>
        <taxon>Basidiomycota</taxon>
        <taxon>Agaricomycotina</taxon>
        <taxon>Agaricomycetes</taxon>
        <taxon>Russulales</taxon>
        <taxon>Russulaceae</taxon>
        <taxon>Russula</taxon>
    </lineage>
</organism>
<dbReference type="Gene3D" id="3.10.450.240">
    <property type="match status" value="1"/>
</dbReference>
<comment type="caution">
    <text evidence="1">The sequence shown here is derived from an EMBL/GenBank/DDBJ whole genome shotgun (WGS) entry which is preliminary data.</text>
</comment>
<evidence type="ECO:0008006" key="3">
    <source>
        <dbReference type="Google" id="ProtNLM"/>
    </source>
</evidence>
<keyword evidence="2" id="KW-1185">Reference proteome</keyword>
<gene>
    <name evidence="1" type="ORF">DFH94DRAFT_762681</name>
</gene>
<proteinExistence type="predicted"/>
<evidence type="ECO:0000313" key="1">
    <source>
        <dbReference type="EMBL" id="KAF8474485.1"/>
    </source>
</evidence>
<protein>
    <recommendedName>
        <fullName evidence="3">Tim44-like domain-containing protein</fullName>
    </recommendedName>
</protein>
<name>A0A9P5K0U1_9AGAM</name>
<dbReference type="OrthoDB" id="19619at2759"/>
<reference evidence="1" key="1">
    <citation type="submission" date="2019-10" db="EMBL/GenBank/DDBJ databases">
        <authorList>
            <consortium name="DOE Joint Genome Institute"/>
            <person name="Kuo A."/>
            <person name="Miyauchi S."/>
            <person name="Kiss E."/>
            <person name="Drula E."/>
            <person name="Kohler A."/>
            <person name="Sanchez-Garcia M."/>
            <person name="Andreopoulos B."/>
            <person name="Barry K.W."/>
            <person name="Bonito G."/>
            <person name="Buee M."/>
            <person name="Carver A."/>
            <person name="Chen C."/>
            <person name="Cichocki N."/>
            <person name="Clum A."/>
            <person name="Culley D."/>
            <person name="Crous P.W."/>
            <person name="Fauchery L."/>
            <person name="Girlanda M."/>
            <person name="Hayes R."/>
            <person name="Keri Z."/>
            <person name="LaButti K."/>
            <person name="Lipzen A."/>
            <person name="Lombard V."/>
            <person name="Magnuson J."/>
            <person name="Maillard F."/>
            <person name="Morin E."/>
            <person name="Murat C."/>
            <person name="Nolan M."/>
            <person name="Ohm R."/>
            <person name="Pangilinan J."/>
            <person name="Pereira M."/>
            <person name="Perotto S."/>
            <person name="Peter M."/>
            <person name="Riley R."/>
            <person name="Sitrit Y."/>
            <person name="Stielow B."/>
            <person name="Szollosi G."/>
            <person name="Zifcakova L."/>
            <person name="Stursova M."/>
            <person name="Spatafora J.W."/>
            <person name="Tedersoo L."/>
            <person name="Vaario L.-M."/>
            <person name="Yamada A."/>
            <person name="Yan M."/>
            <person name="Wang P."/>
            <person name="Xu J."/>
            <person name="Bruns T."/>
            <person name="Baldrian P."/>
            <person name="Vilgalys R."/>
            <person name="Henrissat B."/>
            <person name="Grigoriev I.V."/>
            <person name="Hibbett D."/>
            <person name="Nagy L.G."/>
            <person name="Martin F.M."/>
        </authorList>
    </citation>
    <scope>NUCLEOTIDE SEQUENCE</scope>
    <source>
        <strain evidence="1">Prilba</strain>
    </source>
</reference>
<accession>A0A9P5K0U1</accession>